<organism evidence="2 3">
    <name type="scientific">Idiomarina xiamenensis 10-D-4</name>
    <dbReference type="NCBI Taxonomy" id="740709"/>
    <lineage>
        <taxon>Bacteria</taxon>
        <taxon>Pseudomonadati</taxon>
        <taxon>Pseudomonadota</taxon>
        <taxon>Gammaproteobacteria</taxon>
        <taxon>Alteromonadales</taxon>
        <taxon>Idiomarinaceae</taxon>
        <taxon>Idiomarina</taxon>
    </lineage>
</organism>
<dbReference type="OrthoDB" id="6238200at2"/>
<name>K2KB72_9GAMM</name>
<evidence type="ECO:0000256" key="1">
    <source>
        <dbReference type="SAM" id="Phobius"/>
    </source>
</evidence>
<protein>
    <submittedName>
        <fullName evidence="2">Uncharacterized protein</fullName>
    </submittedName>
</protein>
<proteinExistence type="predicted"/>
<dbReference type="STRING" id="740709.A10D4_06741"/>
<comment type="caution">
    <text evidence="2">The sequence shown here is derived from an EMBL/GenBank/DDBJ whole genome shotgun (WGS) entry which is preliminary data.</text>
</comment>
<keyword evidence="3" id="KW-1185">Reference proteome</keyword>
<dbReference type="SUPFAM" id="SSF54523">
    <property type="entry name" value="Pili subunits"/>
    <property type="match status" value="1"/>
</dbReference>
<evidence type="ECO:0000313" key="3">
    <source>
        <dbReference type="Proteomes" id="UP000014115"/>
    </source>
</evidence>
<reference evidence="2 3" key="1">
    <citation type="journal article" date="2012" name="J. Bacteriol.">
        <title>Genome Sequence of Idiomarina xiamenensis Type Strain 10-D-4.</title>
        <authorList>
            <person name="Lai Q."/>
            <person name="Wang L."/>
            <person name="Wang W."/>
            <person name="Shao Z."/>
        </authorList>
    </citation>
    <scope>NUCLEOTIDE SEQUENCE [LARGE SCALE GENOMIC DNA]</scope>
    <source>
        <strain evidence="2 3">10-D-4</strain>
    </source>
</reference>
<keyword evidence="1" id="KW-0472">Membrane</keyword>
<dbReference type="eggNOG" id="ENOG503022B">
    <property type="taxonomic scope" value="Bacteria"/>
</dbReference>
<keyword evidence="1" id="KW-1133">Transmembrane helix</keyword>
<dbReference type="PATRIC" id="fig|740709.3.peg.1372"/>
<dbReference type="AlphaFoldDB" id="K2KB72"/>
<accession>K2KB72</accession>
<dbReference type="InterPro" id="IPR045584">
    <property type="entry name" value="Pilin-like"/>
</dbReference>
<dbReference type="Proteomes" id="UP000014115">
    <property type="component" value="Unassembled WGS sequence"/>
</dbReference>
<sequence length="338" mass="39516">MRQVNNRQHAGWLLLEAITAIAIVGLLLAQLTQWLSSQQQQARLQQWQQLTERLQQAQQLYYQRFHQFADDLGHLQQAQLWQPHWQWPWRSEWLFERHTQGLLMTTELPSRRLATWLAKMLQGSRQQRWLLPPLQAGADEQWLHRQPQPQRPYLNQMQTELNMAQHDIRDVAELDAKQLRGDYIEADSWRGERLQVDERLQIGATQIYSDGQRLTVSADELIVDGRVRLMHPDNALLTQRLTVSDELRSEQFTANQLYAHQLQSATLDSDTVRATDVQIEQADIDQLFSQQIIVDRAQVGYLQAQDIVSDFSSVNQNWQQLSQLQNLWQQCLANGGCQ</sequence>
<dbReference type="EMBL" id="AMRG01000007">
    <property type="protein sequence ID" value="EKE83822.1"/>
    <property type="molecule type" value="Genomic_DNA"/>
</dbReference>
<feature type="transmembrane region" description="Helical" evidence="1">
    <location>
        <begin position="12"/>
        <end position="35"/>
    </location>
</feature>
<keyword evidence="1" id="KW-0812">Transmembrane</keyword>
<gene>
    <name evidence="2" type="ORF">A10D4_06741</name>
</gene>
<evidence type="ECO:0000313" key="2">
    <source>
        <dbReference type="EMBL" id="EKE83822.1"/>
    </source>
</evidence>
<dbReference type="RefSeq" id="WP_008488525.1">
    <property type="nucleotide sequence ID" value="NZ_AMRG01000007.1"/>
</dbReference>